<dbReference type="InterPro" id="IPR000905">
    <property type="entry name" value="Gcp-like_dom"/>
</dbReference>
<evidence type="ECO:0000259" key="1">
    <source>
        <dbReference type="Pfam" id="PF00814"/>
    </source>
</evidence>
<protein>
    <submittedName>
        <fullName evidence="2">Peptidase M22 family protein</fullName>
    </submittedName>
</protein>
<dbReference type="EMBL" id="LGFU01000027">
    <property type="protein sequence ID" value="KUK46452.1"/>
    <property type="molecule type" value="Genomic_DNA"/>
</dbReference>
<accession>A0A117LGV6</accession>
<feature type="domain" description="Gcp-like" evidence="1">
    <location>
        <begin position="32"/>
        <end position="129"/>
    </location>
</feature>
<dbReference type="PANTHER" id="PTHR11735:SF11">
    <property type="entry name" value="TRNA THREONYLCARBAMOYLADENOSINE BIOSYNTHESIS PROTEIN TSAB"/>
    <property type="match status" value="1"/>
</dbReference>
<dbReference type="Pfam" id="PF00814">
    <property type="entry name" value="TsaD"/>
    <property type="match status" value="1"/>
</dbReference>
<organism evidence="2 3">
    <name type="scientific">Anaerolinea thermophila</name>
    <dbReference type="NCBI Taxonomy" id="167964"/>
    <lineage>
        <taxon>Bacteria</taxon>
        <taxon>Bacillati</taxon>
        <taxon>Chloroflexota</taxon>
        <taxon>Anaerolineae</taxon>
        <taxon>Anaerolineales</taxon>
        <taxon>Anaerolineaceae</taxon>
        <taxon>Anaerolinea</taxon>
    </lineage>
</organism>
<dbReference type="InterPro" id="IPR043129">
    <property type="entry name" value="ATPase_NBD"/>
</dbReference>
<name>A0A117LGV6_9CHLR</name>
<reference evidence="2 3" key="1">
    <citation type="journal article" date="2015" name="MBio">
        <title>Genome-Resolved Metagenomic Analysis Reveals Roles for Candidate Phyla and Other Microbial Community Members in Biogeochemical Transformations in Oil Reservoirs.</title>
        <authorList>
            <person name="Hu P."/>
            <person name="Tom L."/>
            <person name="Singh A."/>
            <person name="Thomas B.C."/>
            <person name="Baker B.J."/>
            <person name="Piceno Y.M."/>
            <person name="Andersen G.L."/>
            <person name="Banfield J.F."/>
        </authorList>
    </citation>
    <scope>NUCLEOTIDE SEQUENCE [LARGE SCALE GENOMIC DNA]</scope>
    <source>
        <strain evidence="2">46_16</strain>
    </source>
</reference>
<dbReference type="PANTHER" id="PTHR11735">
    <property type="entry name" value="TRNA N6-ADENOSINE THREONYLCARBAMOYLTRANSFERASE"/>
    <property type="match status" value="1"/>
</dbReference>
<dbReference type="AlphaFoldDB" id="A0A117LGV6"/>
<comment type="caution">
    <text evidence="2">The sequence shown here is derived from an EMBL/GenBank/DDBJ whole genome shotgun (WGS) entry which is preliminary data.</text>
</comment>
<dbReference type="Proteomes" id="UP000064249">
    <property type="component" value="Unassembled WGS sequence"/>
</dbReference>
<dbReference type="SUPFAM" id="SSF53067">
    <property type="entry name" value="Actin-like ATPase domain"/>
    <property type="match status" value="1"/>
</dbReference>
<proteinExistence type="predicted"/>
<dbReference type="GO" id="GO:0002949">
    <property type="term" value="P:tRNA threonylcarbamoyladenosine modification"/>
    <property type="evidence" value="ECO:0007669"/>
    <property type="project" value="InterPro"/>
</dbReference>
<dbReference type="InterPro" id="IPR022496">
    <property type="entry name" value="T6A_TsaB"/>
</dbReference>
<dbReference type="GO" id="GO:0005829">
    <property type="term" value="C:cytosol"/>
    <property type="evidence" value="ECO:0007669"/>
    <property type="project" value="TreeGrafter"/>
</dbReference>
<evidence type="ECO:0000313" key="2">
    <source>
        <dbReference type="EMBL" id="KUK46452.1"/>
    </source>
</evidence>
<dbReference type="Gene3D" id="3.30.420.40">
    <property type="match status" value="2"/>
</dbReference>
<gene>
    <name evidence="2" type="ORF">XD73_0676</name>
</gene>
<dbReference type="NCBIfam" id="TIGR03725">
    <property type="entry name" value="T6A_YeaZ"/>
    <property type="match status" value="1"/>
</dbReference>
<evidence type="ECO:0000313" key="3">
    <source>
        <dbReference type="Proteomes" id="UP000064249"/>
    </source>
</evidence>
<sequence>MILAIDTSTQWLSIALYDWENEVFPYEKTWRSSRRHTTELAPAVDKILIDSGITADNLKAVAIATGPGSFTSLRIGLAFAKGMALVNHLDLIGIPSLDILAATVPPASIPLICILQAGRKNLAACRYHFDEMWKEEGETFVTTPQELSENIYTETIICGEMDHEMRRIIGRKWKKAQLCSPSASIRRASTLAELASIRLSKDMTDDPALLAPIYLHTINSIPVIE</sequence>